<comment type="caution">
    <text evidence="1">The sequence shown here is derived from an EMBL/GenBank/DDBJ whole genome shotgun (WGS) entry which is preliminary data.</text>
</comment>
<keyword evidence="2" id="KW-1185">Reference proteome</keyword>
<accession>A0ABS3XJM2</accession>
<evidence type="ECO:0000313" key="1">
    <source>
        <dbReference type="EMBL" id="MBO8195603.1"/>
    </source>
</evidence>
<name>A0ABS3XJM2_9ACTN</name>
<organism evidence="1 2">
    <name type="scientific">Streptomyces oryzae</name>
    <dbReference type="NCBI Taxonomy" id="1434886"/>
    <lineage>
        <taxon>Bacteria</taxon>
        <taxon>Bacillati</taxon>
        <taxon>Actinomycetota</taxon>
        <taxon>Actinomycetes</taxon>
        <taxon>Kitasatosporales</taxon>
        <taxon>Streptomycetaceae</taxon>
        <taxon>Streptomyces</taxon>
    </lineage>
</organism>
<gene>
    <name evidence="1" type="ORF">ITI46_28715</name>
</gene>
<protein>
    <submittedName>
        <fullName evidence="1">Uncharacterized protein</fullName>
    </submittedName>
</protein>
<dbReference type="Proteomes" id="UP001519064">
    <property type="component" value="Unassembled WGS sequence"/>
</dbReference>
<sequence length="62" mass="6768">MAAPERPCRAECGLLGHRVYDASSDPERVRALFAAAPWATCYGIACGRPPLPRCTWWGSTSM</sequence>
<evidence type="ECO:0000313" key="2">
    <source>
        <dbReference type="Proteomes" id="UP001519064"/>
    </source>
</evidence>
<reference evidence="1 2" key="1">
    <citation type="submission" date="2020-11" db="EMBL/GenBank/DDBJ databases">
        <title>Streptomyces spirodelae sp. nov., isolated from duckweed.</title>
        <authorList>
            <person name="Saimee Y."/>
            <person name="Duangmal K."/>
        </authorList>
    </citation>
    <scope>NUCLEOTIDE SEQUENCE [LARGE SCALE GENOMIC DNA]</scope>
    <source>
        <strain evidence="1 2">S16-07</strain>
    </source>
</reference>
<dbReference type="EMBL" id="JADKMA010000202">
    <property type="protein sequence ID" value="MBO8195603.1"/>
    <property type="molecule type" value="Genomic_DNA"/>
</dbReference>
<proteinExistence type="predicted"/>